<evidence type="ECO:0000256" key="1">
    <source>
        <dbReference type="ARBA" id="ARBA00001971"/>
    </source>
</evidence>
<accession>D8QBY1</accession>
<evidence type="ECO:0000256" key="6">
    <source>
        <dbReference type="ARBA" id="ARBA00022692"/>
    </source>
</evidence>
<comment type="cofactor">
    <cofactor evidence="1 13">
        <name>heme</name>
        <dbReference type="ChEBI" id="CHEBI:30413"/>
    </cofactor>
</comment>
<dbReference type="Pfam" id="PF00067">
    <property type="entry name" value="p450"/>
    <property type="match status" value="1"/>
</dbReference>
<dbReference type="PROSITE" id="PS00086">
    <property type="entry name" value="CYTOCHROME_P450"/>
    <property type="match status" value="1"/>
</dbReference>
<evidence type="ECO:0000256" key="3">
    <source>
        <dbReference type="ARBA" id="ARBA00004721"/>
    </source>
</evidence>
<keyword evidence="9 14" id="KW-0560">Oxidoreductase</keyword>
<evidence type="ECO:0000256" key="14">
    <source>
        <dbReference type="RuleBase" id="RU000461"/>
    </source>
</evidence>
<dbReference type="VEuPathDB" id="FungiDB:SCHCODRAFT_02634283"/>
<evidence type="ECO:0000256" key="13">
    <source>
        <dbReference type="PIRSR" id="PIRSR602401-1"/>
    </source>
</evidence>
<dbReference type="PANTHER" id="PTHR24305:SF166">
    <property type="entry name" value="CYTOCHROME P450 12A4, MITOCHONDRIAL-RELATED"/>
    <property type="match status" value="1"/>
</dbReference>
<dbReference type="STRING" id="578458.D8QBY1"/>
<keyword evidence="6" id="KW-0812">Transmembrane</keyword>
<dbReference type="GO" id="GO:0016020">
    <property type="term" value="C:membrane"/>
    <property type="evidence" value="ECO:0007669"/>
    <property type="project" value="UniProtKB-SubCell"/>
</dbReference>
<keyword evidence="5 13" id="KW-0349">Heme</keyword>
<dbReference type="SUPFAM" id="SSF48264">
    <property type="entry name" value="Cytochrome P450"/>
    <property type="match status" value="1"/>
</dbReference>
<evidence type="ECO:0000256" key="5">
    <source>
        <dbReference type="ARBA" id="ARBA00022617"/>
    </source>
</evidence>
<reference evidence="15 16" key="1">
    <citation type="journal article" date="2010" name="Nat. Biotechnol.">
        <title>Genome sequence of the model mushroom Schizophyllum commune.</title>
        <authorList>
            <person name="Ohm R.A."/>
            <person name="de Jong J.F."/>
            <person name="Lugones L.G."/>
            <person name="Aerts A."/>
            <person name="Kothe E."/>
            <person name="Stajich J.E."/>
            <person name="de Vries R.P."/>
            <person name="Record E."/>
            <person name="Levasseur A."/>
            <person name="Baker S.E."/>
            <person name="Bartholomew K.A."/>
            <person name="Coutinho P.M."/>
            <person name="Erdmann S."/>
            <person name="Fowler T.J."/>
            <person name="Gathman A.C."/>
            <person name="Lombard V."/>
            <person name="Henrissat B."/>
            <person name="Knabe N."/>
            <person name="Kuees U."/>
            <person name="Lilly W.W."/>
            <person name="Lindquist E."/>
            <person name="Lucas S."/>
            <person name="Magnuson J.K."/>
            <person name="Piumi F."/>
            <person name="Raudaskoski M."/>
            <person name="Salamov A."/>
            <person name="Schmutz J."/>
            <person name="Schwarze F.W.M.R."/>
            <person name="vanKuyk P.A."/>
            <person name="Horton J.S."/>
            <person name="Grigoriev I.V."/>
            <person name="Woesten H.A.B."/>
        </authorList>
    </citation>
    <scope>NUCLEOTIDE SEQUENCE [LARGE SCALE GENOMIC DNA]</scope>
    <source>
        <strain evidence="16">H4-8 / FGSC 9210</strain>
    </source>
</reference>
<dbReference type="EMBL" id="GL377309">
    <property type="protein sequence ID" value="EFI94832.1"/>
    <property type="molecule type" value="Genomic_DNA"/>
</dbReference>
<evidence type="ECO:0000313" key="15">
    <source>
        <dbReference type="EMBL" id="EFI94832.1"/>
    </source>
</evidence>
<comment type="similarity">
    <text evidence="4 14">Belongs to the cytochrome P450 family.</text>
</comment>
<keyword evidence="12" id="KW-0472">Membrane</keyword>
<keyword evidence="8" id="KW-1133">Transmembrane helix</keyword>
<evidence type="ECO:0000256" key="10">
    <source>
        <dbReference type="ARBA" id="ARBA00023004"/>
    </source>
</evidence>
<sequence>MSLDTRDVETVLATVGAIYVLRRVLDGRRCLQSVGHASGPRTLLSQMGALANILPVKPPIVFEEADCDVIAAVSFWPHAEAVLHIANAETIKTTAWARQRFPKRVAQYSFLDMFGPNILTSEFDQWKFFRKVAAPAFSEHNNRLVWAEATRTIVELIENVWKNGQVVHVDNFLEITLSGALHVIGGAGFGRNMSWGDDATAPKGHQLSYKECMVIVSTNIAVRLIYPDWFPSITRDLHRIRAAFSELETYIDEMIDERRTSKEERHDLLSRLLEETDNGDSVMSNREILSNIFIFLEAGHETIAHTLCFAFAFLALYPDKQEKVYEEIKAVASGSGDLPYADMHKYAYTLAVIYETLRLFPPVVTIPKVSTQDQVITSNRLSDGSKVEISCPAGTSVHFSVVGLHNNPIYWDCPEEFRPERFLGDFNKDAFIPFSAGARACLGRKFAETEGVAMMVSLILRYKFEVMDEPRFAGETFAQRKERVLKTAVGLTLTPARVPLTFRRRD</sequence>
<comment type="subcellular location">
    <subcellularLocation>
        <location evidence="2">Membrane</location>
    </subcellularLocation>
</comment>
<dbReference type="HOGENOM" id="CLU_001570_25_0_1"/>
<evidence type="ECO:0000256" key="7">
    <source>
        <dbReference type="ARBA" id="ARBA00022723"/>
    </source>
</evidence>
<dbReference type="Proteomes" id="UP000007431">
    <property type="component" value="Unassembled WGS sequence"/>
</dbReference>
<evidence type="ECO:0000256" key="9">
    <source>
        <dbReference type="ARBA" id="ARBA00023002"/>
    </source>
</evidence>
<dbReference type="Gene3D" id="1.10.630.10">
    <property type="entry name" value="Cytochrome P450"/>
    <property type="match status" value="1"/>
</dbReference>
<dbReference type="PANTHER" id="PTHR24305">
    <property type="entry name" value="CYTOCHROME P450"/>
    <property type="match status" value="1"/>
</dbReference>
<evidence type="ECO:0000256" key="11">
    <source>
        <dbReference type="ARBA" id="ARBA00023033"/>
    </source>
</evidence>
<dbReference type="InterPro" id="IPR002401">
    <property type="entry name" value="Cyt_P450_E_grp-I"/>
</dbReference>
<evidence type="ECO:0000313" key="16">
    <source>
        <dbReference type="Proteomes" id="UP000007431"/>
    </source>
</evidence>
<dbReference type="InParanoid" id="D8QBY1"/>
<comment type="pathway">
    <text evidence="3">Secondary metabolite biosynthesis; terpenoid biosynthesis.</text>
</comment>
<keyword evidence="10 13" id="KW-0408">Iron</keyword>
<dbReference type="AlphaFoldDB" id="D8QBY1"/>
<dbReference type="InterPro" id="IPR050121">
    <property type="entry name" value="Cytochrome_P450_monoxygenase"/>
</dbReference>
<keyword evidence="16" id="KW-1185">Reference proteome</keyword>
<evidence type="ECO:0008006" key="17">
    <source>
        <dbReference type="Google" id="ProtNLM"/>
    </source>
</evidence>
<protein>
    <recommendedName>
        <fullName evidence="17">Cytochrome P450</fullName>
    </recommendedName>
</protein>
<dbReference type="PRINTS" id="PR00463">
    <property type="entry name" value="EP450I"/>
</dbReference>
<feature type="binding site" description="axial binding residue" evidence="13">
    <location>
        <position position="441"/>
    </location>
    <ligand>
        <name>heme</name>
        <dbReference type="ChEBI" id="CHEBI:30413"/>
    </ligand>
    <ligandPart>
        <name>Fe</name>
        <dbReference type="ChEBI" id="CHEBI:18248"/>
    </ligandPart>
</feature>
<evidence type="ECO:0000256" key="12">
    <source>
        <dbReference type="ARBA" id="ARBA00023136"/>
    </source>
</evidence>
<keyword evidence="7 13" id="KW-0479">Metal-binding</keyword>
<dbReference type="GO" id="GO:0020037">
    <property type="term" value="F:heme binding"/>
    <property type="evidence" value="ECO:0007669"/>
    <property type="project" value="InterPro"/>
</dbReference>
<dbReference type="PRINTS" id="PR00385">
    <property type="entry name" value="P450"/>
</dbReference>
<dbReference type="GO" id="GO:0005506">
    <property type="term" value="F:iron ion binding"/>
    <property type="evidence" value="ECO:0007669"/>
    <property type="project" value="InterPro"/>
</dbReference>
<keyword evidence="11 14" id="KW-0503">Monooxygenase</keyword>
<organism evidence="16">
    <name type="scientific">Schizophyllum commune (strain H4-8 / FGSC 9210)</name>
    <name type="common">Split gill fungus</name>
    <dbReference type="NCBI Taxonomy" id="578458"/>
    <lineage>
        <taxon>Eukaryota</taxon>
        <taxon>Fungi</taxon>
        <taxon>Dikarya</taxon>
        <taxon>Basidiomycota</taxon>
        <taxon>Agaricomycotina</taxon>
        <taxon>Agaricomycetes</taxon>
        <taxon>Agaricomycetidae</taxon>
        <taxon>Agaricales</taxon>
        <taxon>Schizophyllaceae</taxon>
        <taxon>Schizophyllum</taxon>
    </lineage>
</organism>
<evidence type="ECO:0000256" key="4">
    <source>
        <dbReference type="ARBA" id="ARBA00010617"/>
    </source>
</evidence>
<evidence type="ECO:0000256" key="8">
    <source>
        <dbReference type="ARBA" id="ARBA00022989"/>
    </source>
</evidence>
<feature type="non-terminal residue" evidence="15">
    <location>
        <position position="506"/>
    </location>
</feature>
<dbReference type="InterPro" id="IPR017972">
    <property type="entry name" value="Cyt_P450_CS"/>
</dbReference>
<dbReference type="GO" id="GO:0004497">
    <property type="term" value="F:monooxygenase activity"/>
    <property type="evidence" value="ECO:0007669"/>
    <property type="project" value="UniProtKB-KW"/>
</dbReference>
<dbReference type="GO" id="GO:0016705">
    <property type="term" value="F:oxidoreductase activity, acting on paired donors, with incorporation or reduction of molecular oxygen"/>
    <property type="evidence" value="ECO:0007669"/>
    <property type="project" value="InterPro"/>
</dbReference>
<dbReference type="InterPro" id="IPR036396">
    <property type="entry name" value="Cyt_P450_sf"/>
</dbReference>
<dbReference type="InterPro" id="IPR001128">
    <property type="entry name" value="Cyt_P450"/>
</dbReference>
<proteinExistence type="inferred from homology"/>
<dbReference type="eggNOG" id="KOG0157">
    <property type="taxonomic scope" value="Eukaryota"/>
</dbReference>
<dbReference type="OMA" id="INSGWEN"/>
<gene>
    <name evidence="15" type="ORF">SCHCODRAFT_111390</name>
</gene>
<name>D8QBY1_SCHCM</name>
<evidence type="ECO:0000256" key="2">
    <source>
        <dbReference type="ARBA" id="ARBA00004370"/>
    </source>
</evidence>